<feature type="transmembrane region" description="Helical" evidence="1">
    <location>
        <begin position="668"/>
        <end position="689"/>
    </location>
</feature>
<dbReference type="Gene3D" id="3.40.50.880">
    <property type="match status" value="1"/>
</dbReference>
<feature type="transmembrane region" description="Helical" evidence="1">
    <location>
        <begin position="15"/>
        <end position="33"/>
    </location>
</feature>
<dbReference type="EMBL" id="JAUSZT010000003">
    <property type="protein sequence ID" value="MDQ0996614.1"/>
    <property type="molecule type" value="Genomic_DNA"/>
</dbReference>
<dbReference type="PANTHER" id="PTHR37947:SF1">
    <property type="entry name" value="BLL2462 PROTEIN"/>
    <property type="match status" value="1"/>
</dbReference>
<dbReference type="Proteomes" id="UP001237780">
    <property type="component" value="Unassembled WGS sequence"/>
</dbReference>
<dbReference type="InterPro" id="IPR029062">
    <property type="entry name" value="Class_I_gatase-like"/>
</dbReference>
<keyword evidence="3" id="KW-1185">Reference proteome</keyword>
<dbReference type="SUPFAM" id="SSF52317">
    <property type="entry name" value="Class I glutamine amidotransferase-like"/>
    <property type="match status" value="1"/>
</dbReference>
<keyword evidence="1" id="KW-0812">Transmembrane</keyword>
<evidence type="ECO:0008006" key="4">
    <source>
        <dbReference type="Google" id="ProtNLM"/>
    </source>
</evidence>
<name>A0ABU0S792_9HYPH</name>
<evidence type="ECO:0000256" key="1">
    <source>
        <dbReference type="SAM" id="Phobius"/>
    </source>
</evidence>
<keyword evidence="1" id="KW-1133">Transmembrane helix</keyword>
<sequence>MYISVDFQPLVSNTLLILLIVPLVALALAGIFFRQRGSLIRSLAVAALIAALFNPIVVNEEREPLKSVVAVIADRSQSQDIGVRSADTDAALAQVQAALARLPQFEVRTVESGRSAENDDATSTRLFGALNGAFRDVPPARIGGAIMITDGQIHDIPANKSGLGFNAPVHGLITGTPNEIDRRIQFVRAPRFGLTGKPQQITYKVTGAGEPLGGRAGVRVRVNGTEVSSQDAIIGEDMPLEVTLPRAGVNIVEIIVDTVPGELTEVNNRAVAMIDGIRENLRVLLVSGEPHNGERTWRNLLKSDASVDLVHFTILRPPEKQDSTPINELSLIAFPTRELFVERITDFDLIIFDRYQHRDVLPLLYYDYINDYVQRGGALLIAAGPEYAGNMSIANTPLLSVLPAVPTGNIEERAFYPRLSEQGKRHPVTRGLEGSTQEPPNWSRWFRVIDVNKPEGEVVMNAGDRPLLVLNRLGEGRVGMFLSDQGWLWARGFEGGGPHAALYRRIAHWLMKEPELEEEALTAKGSGRNLEIRRQTMAKTADPASIITPSGKTQSVPLAETEPGVFTASVPMEEIGLYQVANGDLTTLAHVGPVDAPEFADNVSTTAKLDPLTRETGGGARRLRESADQASIEIPNIVASRGAASASGDNWIGLRPTNETVLKSVDRLPLFSGFLGLAAMIFLLGGMWYREGK</sequence>
<organism evidence="2 3">
    <name type="scientific">Phyllobacterium ifriqiyense</name>
    <dbReference type="NCBI Taxonomy" id="314238"/>
    <lineage>
        <taxon>Bacteria</taxon>
        <taxon>Pseudomonadati</taxon>
        <taxon>Pseudomonadota</taxon>
        <taxon>Alphaproteobacteria</taxon>
        <taxon>Hyphomicrobiales</taxon>
        <taxon>Phyllobacteriaceae</taxon>
        <taxon>Phyllobacterium</taxon>
    </lineage>
</organism>
<feature type="transmembrane region" description="Helical" evidence="1">
    <location>
        <begin position="40"/>
        <end position="58"/>
    </location>
</feature>
<keyword evidence="1" id="KW-0472">Membrane</keyword>
<protein>
    <recommendedName>
        <fullName evidence="4">Glutamine amidotransferase domain-containing protein</fullName>
    </recommendedName>
</protein>
<gene>
    <name evidence="2" type="ORF">QFZ34_001796</name>
</gene>
<reference evidence="2 3" key="1">
    <citation type="submission" date="2023-07" db="EMBL/GenBank/DDBJ databases">
        <title>Comparative genomics of wheat-associated soil bacteria to identify genetic determinants of phenazine resistance.</title>
        <authorList>
            <person name="Mouncey N."/>
        </authorList>
    </citation>
    <scope>NUCLEOTIDE SEQUENCE [LARGE SCALE GENOMIC DNA]</scope>
    <source>
        <strain evidence="2 3">W4I11</strain>
    </source>
</reference>
<dbReference type="PANTHER" id="PTHR37947">
    <property type="entry name" value="BLL2462 PROTEIN"/>
    <property type="match status" value="1"/>
</dbReference>
<evidence type="ECO:0000313" key="3">
    <source>
        <dbReference type="Proteomes" id="UP001237780"/>
    </source>
</evidence>
<evidence type="ECO:0000313" key="2">
    <source>
        <dbReference type="EMBL" id="MDQ0996614.1"/>
    </source>
</evidence>
<proteinExistence type="predicted"/>
<comment type="caution">
    <text evidence="2">The sequence shown here is derived from an EMBL/GenBank/DDBJ whole genome shotgun (WGS) entry which is preliminary data.</text>
</comment>
<accession>A0ABU0S792</accession>